<dbReference type="Pfam" id="PF00067">
    <property type="entry name" value="p450"/>
    <property type="match status" value="1"/>
</dbReference>
<keyword evidence="10" id="KW-1185">Reference proteome</keyword>
<keyword evidence="6 8" id="KW-0408">Iron</keyword>
<sequence length="124" mass="14158">MYSSITLSSSSAAIHSDPAYYDQPDDYDALRFARVRESFDEEEKVLDKKQQATVSIGENFMSFRAGRHACPGRFFAAQEMKLMLAYIVNNYDVRLTGPRPQTIYMKNAAMPDLTASLQFRLRQS</sequence>
<evidence type="ECO:0000256" key="1">
    <source>
        <dbReference type="ARBA" id="ARBA00001971"/>
    </source>
</evidence>
<reference evidence="9" key="1">
    <citation type="submission" date="2021-12" db="EMBL/GenBank/DDBJ databases">
        <authorList>
            <person name="Zaccaron A."/>
            <person name="Stergiopoulos I."/>
        </authorList>
    </citation>
    <scope>NUCLEOTIDE SEQUENCE</scope>
    <source>
        <strain evidence="9">Race5_Kim</strain>
    </source>
</reference>
<evidence type="ECO:0000256" key="4">
    <source>
        <dbReference type="ARBA" id="ARBA00022723"/>
    </source>
</evidence>
<evidence type="ECO:0000256" key="7">
    <source>
        <dbReference type="ARBA" id="ARBA00023033"/>
    </source>
</evidence>
<evidence type="ECO:0000256" key="5">
    <source>
        <dbReference type="ARBA" id="ARBA00023002"/>
    </source>
</evidence>
<protein>
    <submittedName>
        <fullName evidence="9">Cytochrome P450 monooxygenase gloP</fullName>
    </submittedName>
</protein>
<dbReference type="PRINTS" id="PR00465">
    <property type="entry name" value="EP450IV"/>
</dbReference>
<dbReference type="Proteomes" id="UP000756132">
    <property type="component" value="Chromosome 9"/>
</dbReference>
<comment type="similarity">
    <text evidence="2">Belongs to the cytochrome P450 family.</text>
</comment>
<gene>
    <name evidence="9" type="ORF">CLAFUR5_09457</name>
</gene>
<feature type="binding site" description="axial binding residue" evidence="8">
    <location>
        <position position="70"/>
    </location>
    <ligand>
        <name>heme</name>
        <dbReference type="ChEBI" id="CHEBI:30413"/>
    </ligand>
    <ligandPart>
        <name>Fe</name>
        <dbReference type="ChEBI" id="CHEBI:18248"/>
    </ligandPart>
</feature>
<reference evidence="9" key="2">
    <citation type="journal article" date="2022" name="Microb. Genom.">
        <title>A chromosome-scale genome assembly of the tomato pathogen Cladosporium fulvum reveals a compartmentalized genome architecture and the presence of a dispensable chromosome.</title>
        <authorList>
            <person name="Zaccaron A.Z."/>
            <person name="Chen L.H."/>
            <person name="Samaras A."/>
            <person name="Stergiopoulos I."/>
        </authorList>
    </citation>
    <scope>NUCLEOTIDE SEQUENCE</scope>
    <source>
        <strain evidence="9">Race5_Kim</strain>
    </source>
</reference>
<proteinExistence type="inferred from homology"/>
<evidence type="ECO:0000256" key="2">
    <source>
        <dbReference type="ARBA" id="ARBA00010617"/>
    </source>
</evidence>
<dbReference type="GO" id="GO:0020037">
    <property type="term" value="F:heme binding"/>
    <property type="evidence" value="ECO:0007669"/>
    <property type="project" value="InterPro"/>
</dbReference>
<dbReference type="InterPro" id="IPR002403">
    <property type="entry name" value="Cyt_P450_E_grp-IV"/>
</dbReference>
<dbReference type="OrthoDB" id="1844152at2759"/>
<evidence type="ECO:0000313" key="10">
    <source>
        <dbReference type="Proteomes" id="UP000756132"/>
    </source>
</evidence>
<dbReference type="AlphaFoldDB" id="A0A9Q8PHB1"/>
<evidence type="ECO:0000256" key="6">
    <source>
        <dbReference type="ARBA" id="ARBA00023004"/>
    </source>
</evidence>
<evidence type="ECO:0000313" key="9">
    <source>
        <dbReference type="EMBL" id="UJO22411.1"/>
    </source>
</evidence>
<dbReference type="GO" id="GO:0005506">
    <property type="term" value="F:iron ion binding"/>
    <property type="evidence" value="ECO:0007669"/>
    <property type="project" value="InterPro"/>
</dbReference>
<keyword evidence="3 8" id="KW-0349">Heme</keyword>
<evidence type="ECO:0000256" key="3">
    <source>
        <dbReference type="ARBA" id="ARBA00022617"/>
    </source>
</evidence>
<dbReference type="PANTHER" id="PTHR46206">
    <property type="entry name" value="CYTOCHROME P450"/>
    <property type="match status" value="1"/>
</dbReference>
<dbReference type="Gene3D" id="1.10.630.10">
    <property type="entry name" value="Cytochrome P450"/>
    <property type="match status" value="1"/>
</dbReference>
<name>A0A9Q8PHB1_PASFU</name>
<evidence type="ECO:0000256" key="8">
    <source>
        <dbReference type="PIRSR" id="PIRSR602403-1"/>
    </source>
</evidence>
<dbReference type="GO" id="GO:0016705">
    <property type="term" value="F:oxidoreductase activity, acting on paired donors, with incorporation or reduction of molecular oxygen"/>
    <property type="evidence" value="ECO:0007669"/>
    <property type="project" value="InterPro"/>
</dbReference>
<keyword evidence="4 8" id="KW-0479">Metal-binding</keyword>
<dbReference type="RefSeq" id="XP_047766777.1">
    <property type="nucleotide sequence ID" value="XM_047908605.1"/>
</dbReference>
<keyword evidence="7 9" id="KW-0503">Monooxygenase</keyword>
<dbReference type="InterPro" id="IPR036396">
    <property type="entry name" value="Cyt_P450_sf"/>
</dbReference>
<dbReference type="PANTHER" id="PTHR46206:SF1">
    <property type="entry name" value="P450, PUTATIVE (EUROFUNG)-RELATED"/>
    <property type="match status" value="1"/>
</dbReference>
<dbReference type="GeneID" id="71989335"/>
<organism evidence="9 10">
    <name type="scientific">Passalora fulva</name>
    <name type="common">Tomato leaf mold</name>
    <name type="synonym">Cladosporium fulvum</name>
    <dbReference type="NCBI Taxonomy" id="5499"/>
    <lineage>
        <taxon>Eukaryota</taxon>
        <taxon>Fungi</taxon>
        <taxon>Dikarya</taxon>
        <taxon>Ascomycota</taxon>
        <taxon>Pezizomycotina</taxon>
        <taxon>Dothideomycetes</taxon>
        <taxon>Dothideomycetidae</taxon>
        <taxon>Mycosphaerellales</taxon>
        <taxon>Mycosphaerellaceae</taxon>
        <taxon>Fulvia</taxon>
    </lineage>
</organism>
<comment type="cofactor">
    <cofactor evidence="1 8">
        <name>heme</name>
        <dbReference type="ChEBI" id="CHEBI:30413"/>
    </cofactor>
</comment>
<dbReference type="SUPFAM" id="SSF48264">
    <property type="entry name" value="Cytochrome P450"/>
    <property type="match status" value="1"/>
</dbReference>
<dbReference type="EMBL" id="CP090171">
    <property type="protein sequence ID" value="UJO22411.1"/>
    <property type="molecule type" value="Genomic_DNA"/>
</dbReference>
<accession>A0A9Q8PHB1</accession>
<dbReference type="KEGG" id="ffu:CLAFUR5_09457"/>
<keyword evidence="5" id="KW-0560">Oxidoreductase</keyword>
<dbReference type="InterPro" id="IPR001128">
    <property type="entry name" value="Cyt_P450"/>
</dbReference>
<dbReference type="GO" id="GO:0004497">
    <property type="term" value="F:monooxygenase activity"/>
    <property type="evidence" value="ECO:0007669"/>
    <property type="project" value="UniProtKB-KW"/>
</dbReference>